<feature type="transmembrane region" description="Helical" evidence="8">
    <location>
        <begin position="346"/>
        <end position="365"/>
    </location>
</feature>
<dbReference type="PANTHER" id="PTHR34390">
    <property type="entry name" value="UPF0442 PROTEIN YJJB-RELATED"/>
    <property type="match status" value="1"/>
</dbReference>
<keyword evidence="4 8" id="KW-0812">Transmembrane</keyword>
<keyword evidence="2" id="KW-1003">Cell membrane</keyword>
<evidence type="ECO:0000256" key="8">
    <source>
        <dbReference type="SAM" id="Phobius"/>
    </source>
</evidence>
<dbReference type="InterPro" id="IPR024528">
    <property type="entry name" value="ThrE_2"/>
</dbReference>
<feature type="transmembrane region" description="Helical" evidence="8">
    <location>
        <begin position="194"/>
        <end position="211"/>
    </location>
</feature>
<dbReference type="PANTHER" id="PTHR34390:SF1">
    <property type="entry name" value="SUCCINATE TRANSPORTER SUBUNIT YJJB-RELATED"/>
    <property type="match status" value="1"/>
</dbReference>
<evidence type="ECO:0000256" key="5">
    <source>
        <dbReference type="ARBA" id="ARBA00022989"/>
    </source>
</evidence>
<comment type="similarity">
    <text evidence="7">Belongs to the ThrE exporter (TC 2.A.79) family.</text>
</comment>
<feature type="transmembrane region" description="Helical" evidence="8">
    <location>
        <begin position="411"/>
        <end position="431"/>
    </location>
</feature>
<feature type="transmembrane region" description="Helical" evidence="8">
    <location>
        <begin position="166"/>
        <end position="182"/>
    </location>
</feature>
<name>A0ABS5L1E3_9ACTN</name>
<dbReference type="Proteomes" id="UP000730482">
    <property type="component" value="Unassembled WGS sequence"/>
</dbReference>
<sequence length="461" mass="47676">MQSHEHRTRIRAGAPGVPGLEVRTVEPSSAARVIDLGLRIGELLLASGEGSEDVEVAMVGITEAYGLSRCETNVTFTVVTLSYQPSLTDAPLSLERVVRRRTVDYTSLADLHRLAVDISAGGVTLEEAYGRLAAIRRNKYPYPPWVIVASLGAIAATAALLVGGGYLASLVAFVCAILGDWLYRQLAKTGVPSFYLLAVAAVPGAIAAIALDRLGVHINSTAVVVGGVFTVLPGRALVAAIQDGLTGFYITASARLLEVVFLVAALVSGITLVLKVGRQVGASFIVDERLAPVRIEPQIALVAAGLGVSFAVAVHTPRRILPFAAVGAAFTWAAATYPAQWGLSPVIATGLAAMAVGLVGSMVALRKRTSALPYVIPAVGPLLPGSAVYFAMLQITSGDSHRGVASLETAISLGLAIGAGVSLGGELAHVLGRLTGSKELVLTFRRSAAAEQEAGLPPQQG</sequence>
<gene>
    <name evidence="11" type="ORF">KGQ19_34880</name>
</gene>
<evidence type="ECO:0000259" key="10">
    <source>
        <dbReference type="Pfam" id="PF12821"/>
    </source>
</evidence>
<evidence type="ECO:0000313" key="12">
    <source>
        <dbReference type="Proteomes" id="UP000730482"/>
    </source>
</evidence>
<evidence type="ECO:0000256" key="1">
    <source>
        <dbReference type="ARBA" id="ARBA00004651"/>
    </source>
</evidence>
<dbReference type="RefSeq" id="WP_212017291.1">
    <property type="nucleotide sequence ID" value="NZ_JAAFYZ010000169.1"/>
</dbReference>
<accession>A0ABS5L1E3</accession>
<evidence type="ECO:0000256" key="3">
    <source>
        <dbReference type="ARBA" id="ARBA00022519"/>
    </source>
</evidence>
<dbReference type="InterPro" id="IPR010619">
    <property type="entry name" value="ThrE-like_N"/>
</dbReference>
<feature type="transmembrane region" description="Helical" evidence="8">
    <location>
        <begin position="321"/>
        <end position="340"/>
    </location>
</feature>
<feature type="transmembrane region" description="Helical" evidence="8">
    <location>
        <begin position="217"/>
        <end position="238"/>
    </location>
</feature>
<reference evidence="11 12" key="1">
    <citation type="submission" date="2020-02" db="EMBL/GenBank/DDBJ databases">
        <title>Acidophilic actinobacteria isolated from forest soil.</title>
        <authorList>
            <person name="Golinska P."/>
        </authorList>
    </citation>
    <scope>NUCLEOTIDE SEQUENCE [LARGE SCALE GENOMIC DNA]</scope>
    <source>
        <strain evidence="11 12">NL8</strain>
    </source>
</reference>
<evidence type="ECO:0000259" key="9">
    <source>
        <dbReference type="Pfam" id="PF06738"/>
    </source>
</evidence>
<keyword evidence="5 8" id="KW-1133">Transmembrane helix</keyword>
<dbReference type="Pfam" id="PF06738">
    <property type="entry name" value="ThrE"/>
    <property type="match status" value="1"/>
</dbReference>
<comment type="caution">
    <text evidence="11">The sequence shown here is derived from an EMBL/GenBank/DDBJ whole genome shotgun (WGS) entry which is preliminary data.</text>
</comment>
<evidence type="ECO:0000313" key="11">
    <source>
        <dbReference type="EMBL" id="MBS2552062.1"/>
    </source>
</evidence>
<evidence type="ECO:0000256" key="2">
    <source>
        <dbReference type="ARBA" id="ARBA00022475"/>
    </source>
</evidence>
<keyword evidence="6 8" id="KW-0472">Membrane</keyword>
<feature type="transmembrane region" description="Helical" evidence="8">
    <location>
        <begin position="259"/>
        <end position="277"/>
    </location>
</feature>
<feature type="transmembrane region" description="Helical" evidence="8">
    <location>
        <begin position="372"/>
        <end position="391"/>
    </location>
</feature>
<feature type="transmembrane region" description="Helical" evidence="8">
    <location>
        <begin position="297"/>
        <end position="314"/>
    </location>
</feature>
<evidence type="ECO:0000256" key="6">
    <source>
        <dbReference type="ARBA" id="ARBA00023136"/>
    </source>
</evidence>
<feature type="domain" description="Threonine/Serine exporter ThrE" evidence="10">
    <location>
        <begin position="308"/>
        <end position="423"/>
    </location>
</feature>
<keyword evidence="12" id="KW-1185">Reference proteome</keyword>
<comment type="subcellular location">
    <subcellularLocation>
        <location evidence="1">Cell membrane</location>
        <topology evidence="1">Multi-pass membrane protein</topology>
    </subcellularLocation>
</comment>
<protein>
    <submittedName>
        <fullName evidence="11">Threonine/serine exporter family protein</fullName>
    </submittedName>
</protein>
<keyword evidence="3" id="KW-0997">Cell inner membrane</keyword>
<dbReference type="Pfam" id="PF12821">
    <property type="entry name" value="ThrE_2"/>
    <property type="match status" value="1"/>
</dbReference>
<evidence type="ECO:0000256" key="4">
    <source>
        <dbReference type="ARBA" id="ARBA00022692"/>
    </source>
</evidence>
<proteinExistence type="inferred from homology"/>
<feature type="domain" description="Threonine/serine exporter-like N-terminal" evidence="9">
    <location>
        <begin position="37"/>
        <end position="276"/>
    </location>
</feature>
<dbReference type="InterPro" id="IPR050539">
    <property type="entry name" value="ThrE_Dicarb/AminoAcid_Exp"/>
</dbReference>
<dbReference type="EMBL" id="JAAFYZ010000169">
    <property type="protein sequence ID" value="MBS2552062.1"/>
    <property type="molecule type" value="Genomic_DNA"/>
</dbReference>
<organism evidence="11 12">
    <name type="scientific">Catenulispora pinistramenti</name>
    <dbReference type="NCBI Taxonomy" id="2705254"/>
    <lineage>
        <taxon>Bacteria</taxon>
        <taxon>Bacillati</taxon>
        <taxon>Actinomycetota</taxon>
        <taxon>Actinomycetes</taxon>
        <taxon>Catenulisporales</taxon>
        <taxon>Catenulisporaceae</taxon>
        <taxon>Catenulispora</taxon>
    </lineage>
</organism>
<evidence type="ECO:0000256" key="7">
    <source>
        <dbReference type="ARBA" id="ARBA00034125"/>
    </source>
</evidence>
<feature type="transmembrane region" description="Helical" evidence="8">
    <location>
        <begin position="142"/>
        <end position="160"/>
    </location>
</feature>